<dbReference type="InterPro" id="IPR036772">
    <property type="entry name" value="SRCR-like_dom_sf"/>
</dbReference>
<dbReference type="AlphaFoldDB" id="A0AAW0VWS0"/>
<dbReference type="SUPFAM" id="SSF56487">
    <property type="entry name" value="SRCR-like"/>
    <property type="match status" value="1"/>
</dbReference>
<evidence type="ECO:0000256" key="1">
    <source>
        <dbReference type="ARBA" id="ARBA00023157"/>
    </source>
</evidence>
<evidence type="ECO:0000313" key="4">
    <source>
        <dbReference type="EMBL" id="KAK8720906.1"/>
    </source>
</evidence>
<dbReference type="GO" id="GO:0005507">
    <property type="term" value="F:copper ion binding"/>
    <property type="evidence" value="ECO:0007669"/>
    <property type="project" value="InterPro"/>
</dbReference>
<feature type="non-terminal residue" evidence="4">
    <location>
        <position position="99"/>
    </location>
</feature>
<feature type="domain" description="SRCR" evidence="3">
    <location>
        <begin position="1"/>
        <end position="60"/>
    </location>
</feature>
<evidence type="ECO:0000313" key="5">
    <source>
        <dbReference type="Proteomes" id="UP001445076"/>
    </source>
</evidence>
<dbReference type="GO" id="GO:0016020">
    <property type="term" value="C:membrane"/>
    <property type="evidence" value="ECO:0007669"/>
    <property type="project" value="InterPro"/>
</dbReference>
<reference evidence="4 5" key="1">
    <citation type="journal article" date="2024" name="BMC Genomics">
        <title>Genome assembly of redclaw crayfish (Cherax quadricarinatus) provides insights into its immune adaptation and hypoxia tolerance.</title>
        <authorList>
            <person name="Liu Z."/>
            <person name="Zheng J."/>
            <person name="Li H."/>
            <person name="Fang K."/>
            <person name="Wang S."/>
            <person name="He J."/>
            <person name="Zhou D."/>
            <person name="Weng S."/>
            <person name="Chi M."/>
            <person name="Gu Z."/>
            <person name="He J."/>
            <person name="Li F."/>
            <person name="Wang M."/>
        </authorList>
    </citation>
    <scope>NUCLEOTIDE SEQUENCE [LARGE SCALE GENOMIC DNA]</scope>
    <source>
        <strain evidence="4">ZL_2023a</strain>
    </source>
</reference>
<organism evidence="4 5">
    <name type="scientific">Cherax quadricarinatus</name>
    <name type="common">Australian red claw crayfish</name>
    <dbReference type="NCBI Taxonomy" id="27406"/>
    <lineage>
        <taxon>Eukaryota</taxon>
        <taxon>Metazoa</taxon>
        <taxon>Ecdysozoa</taxon>
        <taxon>Arthropoda</taxon>
        <taxon>Crustacea</taxon>
        <taxon>Multicrustacea</taxon>
        <taxon>Malacostraca</taxon>
        <taxon>Eumalacostraca</taxon>
        <taxon>Eucarida</taxon>
        <taxon>Decapoda</taxon>
        <taxon>Pleocyemata</taxon>
        <taxon>Astacidea</taxon>
        <taxon>Parastacoidea</taxon>
        <taxon>Parastacidae</taxon>
        <taxon>Cherax</taxon>
    </lineage>
</organism>
<dbReference type="GO" id="GO:0004720">
    <property type="term" value="F:protein-lysine 6-oxidase activity"/>
    <property type="evidence" value="ECO:0007669"/>
    <property type="project" value="TreeGrafter"/>
</dbReference>
<keyword evidence="1 2" id="KW-1015">Disulfide bond</keyword>
<dbReference type="Proteomes" id="UP001445076">
    <property type="component" value="Unassembled WGS sequence"/>
</dbReference>
<dbReference type="Pfam" id="PF01186">
    <property type="entry name" value="Lysyl_oxidase"/>
    <property type="match status" value="1"/>
</dbReference>
<evidence type="ECO:0000259" key="3">
    <source>
        <dbReference type="PROSITE" id="PS50287"/>
    </source>
</evidence>
<accession>A0AAW0VWS0</accession>
<protein>
    <recommendedName>
        <fullName evidence="3">SRCR domain-containing protein</fullName>
    </recommendedName>
</protein>
<keyword evidence="5" id="KW-1185">Reference proteome</keyword>
<evidence type="ECO:0000256" key="2">
    <source>
        <dbReference type="PROSITE-ProRule" id="PRU00196"/>
    </source>
</evidence>
<comment type="caution">
    <text evidence="4">The sequence shown here is derived from an EMBL/GenBank/DDBJ whole genome shotgun (WGS) entry which is preliminary data.</text>
</comment>
<dbReference type="GO" id="GO:0005615">
    <property type="term" value="C:extracellular space"/>
    <property type="evidence" value="ECO:0007669"/>
    <property type="project" value="TreeGrafter"/>
</dbReference>
<dbReference type="InterPro" id="IPR001695">
    <property type="entry name" value="Lysyl_oxidase"/>
</dbReference>
<sequence length="99" mass="10533">YAQGAVSTGYFGGNKSEIVISGVKCTGNEESLDQCLHDRVGDVFCPDPAPDPNIAGVTCVGKMADLVPDHIELSRSAHLEDKQLFFLQCAMEENCLAGS</sequence>
<dbReference type="EMBL" id="JARKIK010000161">
    <property type="protein sequence ID" value="KAK8720906.1"/>
    <property type="molecule type" value="Genomic_DNA"/>
</dbReference>
<feature type="non-terminal residue" evidence="4">
    <location>
        <position position="1"/>
    </location>
</feature>
<gene>
    <name evidence="4" type="ORF">OTU49_013024</name>
</gene>
<dbReference type="Pfam" id="PF00530">
    <property type="entry name" value="SRCR"/>
    <property type="match status" value="1"/>
</dbReference>
<name>A0AAW0VWS0_CHEQU</name>
<comment type="caution">
    <text evidence="2">Lacks conserved residue(s) required for the propagation of feature annotation.</text>
</comment>
<dbReference type="PANTHER" id="PTHR45817">
    <property type="entry name" value="LYSYL OXIDASE-LIKE-RELATED"/>
    <property type="match status" value="1"/>
</dbReference>
<dbReference type="PANTHER" id="PTHR45817:SF4">
    <property type="entry name" value="LYSYL OXIDASE-LIKE-RELATED"/>
    <property type="match status" value="1"/>
</dbReference>
<dbReference type="Gene3D" id="3.10.250.10">
    <property type="entry name" value="SRCR-like domain"/>
    <property type="match status" value="1"/>
</dbReference>
<dbReference type="PROSITE" id="PS50287">
    <property type="entry name" value="SRCR_2"/>
    <property type="match status" value="1"/>
</dbReference>
<feature type="disulfide bond" evidence="2">
    <location>
        <begin position="25"/>
        <end position="35"/>
    </location>
</feature>
<dbReference type="InterPro" id="IPR001190">
    <property type="entry name" value="SRCR"/>
</dbReference>
<proteinExistence type="predicted"/>
<dbReference type="InterPro" id="IPR050912">
    <property type="entry name" value="LOX-like_protein"/>
</dbReference>